<dbReference type="SUPFAM" id="SSF53067">
    <property type="entry name" value="Actin-like ATPase domain"/>
    <property type="match status" value="1"/>
</dbReference>
<reference evidence="1 2" key="1">
    <citation type="submission" date="2021-03" db="EMBL/GenBank/DDBJ databases">
        <title>Novel species identification of genus Shewanella.</title>
        <authorList>
            <person name="Liu G."/>
            <person name="Zhang Q."/>
        </authorList>
    </citation>
    <scope>NUCLEOTIDE SEQUENCE [LARGE SCALE GENOMIC DNA]</scope>
    <source>
        <strain evidence="1 2">FJAT-53726</strain>
    </source>
</reference>
<sequence>MARLSFWKANQSKRPAGLFLGESYAWVFLPQPGKDPEVLQFPIDDKDWSALMAPLSQRLGPLSLALVLCPARYQLLTVDKPAVPEDEVSQALVWSIKDMVSEPLDKLQIDYFSPPVAASNKLTVVCSAKPELQALVKAADDVGCELMGISIEELVSSRLWGKDSPARLVVSHVPEQDLLLTVVREGELWMQRRVRGFRELNGLSEQDLTYGVADNLSLEIQRSMDYFESQLRQAPVASIEVLVEGSGRALSRLLAANFNQKVNYLETDSVAGTFARLGLAEFAPEVL</sequence>
<gene>
    <name evidence="1" type="ORF">JYB88_16085</name>
</gene>
<dbReference type="Gene3D" id="3.30.420.380">
    <property type="match status" value="1"/>
</dbReference>
<dbReference type="AlphaFoldDB" id="A0A974XRB1"/>
<accession>A0A974XRB1</accession>
<evidence type="ECO:0000313" key="1">
    <source>
        <dbReference type="EMBL" id="QSX31958.1"/>
    </source>
</evidence>
<dbReference type="Proteomes" id="UP000663281">
    <property type="component" value="Chromosome"/>
</dbReference>
<dbReference type="KEGG" id="scyp:JYB88_16085"/>
<dbReference type="InterPro" id="IPR043129">
    <property type="entry name" value="ATPase_NBD"/>
</dbReference>
<dbReference type="EMBL" id="CP071504">
    <property type="protein sequence ID" value="QSX31958.1"/>
    <property type="molecule type" value="Genomic_DNA"/>
</dbReference>
<organism evidence="1 2">
    <name type="scientific">Shewanella cyperi</name>
    <dbReference type="NCBI Taxonomy" id="2814292"/>
    <lineage>
        <taxon>Bacteria</taxon>
        <taxon>Pseudomonadati</taxon>
        <taxon>Pseudomonadota</taxon>
        <taxon>Gammaproteobacteria</taxon>
        <taxon>Alteromonadales</taxon>
        <taxon>Shewanellaceae</taxon>
        <taxon>Shewanella</taxon>
    </lineage>
</organism>
<keyword evidence="2" id="KW-1185">Reference proteome</keyword>
<evidence type="ECO:0000313" key="2">
    <source>
        <dbReference type="Proteomes" id="UP000663281"/>
    </source>
</evidence>
<protein>
    <submittedName>
        <fullName evidence="1">MSHA biogenesis protein MshI</fullName>
    </submittedName>
</protein>
<proteinExistence type="predicted"/>
<name>A0A974XRB1_9GAMM</name>